<organism evidence="2 3">
    <name type="scientific">Potamilus streckersoni</name>
    <dbReference type="NCBI Taxonomy" id="2493646"/>
    <lineage>
        <taxon>Eukaryota</taxon>
        <taxon>Metazoa</taxon>
        <taxon>Spiralia</taxon>
        <taxon>Lophotrochozoa</taxon>
        <taxon>Mollusca</taxon>
        <taxon>Bivalvia</taxon>
        <taxon>Autobranchia</taxon>
        <taxon>Heteroconchia</taxon>
        <taxon>Palaeoheterodonta</taxon>
        <taxon>Unionida</taxon>
        <taxon>Unionoidea</taxon>
        <taxon>Unionidae</taxon>
        <taxon>Ambleminae</taxon>
        <taxon>Lampsilini</taxon>
        <taxon>Potamilus</taxon>
    </lineage>
</organism>
<reference evidence="2" key="3">
    <citation type="submission" date="2023-05" db="EMBL/GenBank/DDBJ databases">
        <authorList>
            <person name="Smith C.H."/>
        </authorList>
    </citation>
    <scope>NUCLEOTIDE SEQUENCE</scope>
    <source>
        <strain evidence="2">CHS0354</strain>
        <tissue evidence="2">Mantle</tissue>
    </source>
</reference>
<feature type="region of interest" description="Disordered" evidence="1">
    <location>
        <begin position="1"/>
        <end position="33"/>
    </location>
</feature>
<evidence type="ECO:0000313" key="3">
    <source>
        <dbReference type="Proteomes" id="UP001195483"/>
    </source>
</evidence>
<reference evidence="2" key="1">
    <citation type="journal article" date="2021" name="Genome Biol. Evol.">
        <title>A High-Quality Reference Genome for a Parasitic Bivalve with Doubly Uniparental Inheritance (Bivalvia: Unionida).</title>
        <authorList>
            <person name="Smith C.H."/>
        </authorList>
    </citation>
    <scope>NUCLEOTIDE SEQUENCE</scope>
    <source>
        <strain evidence="2">CHS0354</strain>
    </source>
</reference>
<name>A0AAE0VJ40_9BIVA</name>
<protein>
    <submittedName>
        <fullName evidence="2">Uncharacterized protein</fullName>
    </submittedName>
</protein>
<dbReference type="AlphaFoldDB" id="A0AAE0VJ40"/>
<gene>
    <name evidence="2" type="ORF">CHS0354_028316</name>
</gene>
<sequence length="408" mass="46634">MSSRESSPADWDPAGRMCLTPSRDMLPASPSGEVLIRNESPIDSDREVVNETEYESTSDDEVLSTVREELTCLRQEVEELRRREQQGHRCTIYTHGEGDSSRCVGYRCEQYSSPFENVNSNFENNMRQSPRESARTSLAARFKPVYQLELYRLAMKRRQRKRWESLNEQAQDVKHLANKAYTAAPVEVREQLALDCFLYDLNDTEMEWAVHYGKPKSMDNAAHLALEFESVLPIRTEEEIRPSVKIENFQLKMADGNLIPIKCCVTLPIKINGKVFQHRLVNADIQAPDVLGYDFLFEYECKIDVAESKLFIGGKSVQCLLESDLPRVCRITIMESVVVSASTEMIVQAKIDGKFGYATMAVIEADNFKLSEKDILIARSVVDPSSDRYFRSTLQNVSMYKCSLLFHD</sequence>
<dbReference type="Gene3D" id="2.40.70.10">
    <property type="entry name" value="Acid Proteases"/>
    <property type="match status" value="1"/>
</dbReference>
<reference evidence="2" key="2">
    <citation type="journal article" date="2021" name="Genome Biol. Evol.">
        <title>Developing a high-quality reference genome for a parasitic bivalve with doubly uniparental inheritance (Bivalvia: Unionida).</title>
        <authorList>
            <person name="Smith C.H."/>
        </authorList>
    </citation>
    <scope>NUCLEOTIDE SEQUENCE</scope>
    <source>
        <strain evidence="2">CHS0354</strain>
        <tissue evidence="2">Mantle</tissue>
    </source>
</reference>
<comment type="caution">
    <text evidence="2">The sequence shown here is derived from an EMBL/GenBank/DDBJ whole genome shotgun (WGS) entry which is preliminary data.</text>
</comment>
<evidence type="ECO:0000256" key="1">
    <source>
        <dbReference type="SAM" id="MobiDB-lite"/>
    </source>
</evidence>
<dbReference type="InterPro" id="IPR021109">
    <property type="entry name" value="Peptidase_aspartic_dom_sf"/>
</dbReference>
<accession>A0AAE0VJ40</accession>
<dbReference type="Proteomes" id="UP001195483">
    <property type="component" value="Unassembled WGS sequence"/>
</dbReference>
<keyword evidence="3" id="KW-1185">Reference proteome</keyword>
<dbReference type="EMBL" id="JAEAOA010001694">
    <property type="protein sequence ID" value="KAK3579496.1"/>
    <property type="molecule type" value="Genomic_DNA"/>
</dbReference>
<proteinExistence type="predicted"/>
<evidence type="ECO:0000313" key="2">
    <source>
        <dbReference type="EMBL" id="KAK3579496.1"/>
    </source>
</evidence>